<protein>
    <submittedName>
        <fullName evidence="1">Uncharacterized protein</fullName>
    </submittedName>
</protein>
<proteinExistence type="predicted"/>
<dbReference type="GO" id="GO:0006281">
    <property type="term" value="P:DNA repair"/>
    <property type="evidence" value="ECO:0007669"/>
    <property type="project" value="InterPro"/>
</dbReference>
<dbReference type="InterPro" id="IPR036614">
    <property type="entry name" value="RusA-like_sf"/>
</dbReference>
<accession>A0AAU7KRJ1</accession>
<dbReference type="SUPFAM" id="SSF103084">
    <property type="entry name" value="Holliday junction resolvase RusA"/>
    <property type="match status" value="1"/>
</dbReference>
<organism evidence="1">
    <name type="scientific">Halomonas sp. H10-59</name>
    <dbReference type="NCBI Taxonomy" id="2950874"/>
    <lineage>
        <taxon>Bacteria</taxon>
        <taxon>Pseudomonadati</taxon>
        <taxon>Pseudomonadota</taxon>
        <taxon>Gammaproteobacteria</taxon>
        <taxon>Oceanospirillales</taxon>
        <taxon>Halomonadaceae</taxon>
        <taxon>Halomonas</taxon>
    </lineage>
</organism>
<evidence type="ECO:0000313" key="1">
    <source>
        <dbReference type="EMBL" id="XBO73408.1"/>
    </source>
</evidence>
<name>A0AAU7KRJ1_9GAMM</name>
<dbReference type="RefSeq" id="WP_348814333.1">
    <property type="nucleotide sequence ID" value="NZ_CP098828.1"/>
</dbReference>
<dbReference type="Gene3D" id="3.30.1330.70">
    <property type="entry name" value="Holliday junction resolvase RusA"/>
    <property type="match status" value="1"/>
</dbReference>
<reference evidence="1" key="1">
    <citation type="submission" date="2022-06" db="EMBL/GenBank/DDBJ databases">
        <title>A novel DMS-producing enzyme.</title>
        <authorList>
            <person name="Zhang Y."/>
        </authorList>
    </citation>
    <scope>NUCLEOTIDE SEQUENCE</scope>
    <source>
        <strain evidence="1">H10-59</strain>
    </source>
</reference>
<sequence length="140" mass="15597">MADHIDNALLRHEESVSDRVRIFVPYLASSTNVALRQNRFARSREVKDAAWAAKAACAGIKPINGMVDLVFQPRLGKGQRTRDTSNYSANVKHVEDALVAAGVLPDDRGEYVRRIIMEPPEIDRKSETGTWVEIIPVEAV</sequence>
<dbReference type="AlphaFoldDB" id="A0AAU7KRJ1"/>
<dbReference type="GO" id="GO:0000287">
    <property type="term" value="F:magnesium ion binding"/>
    <property type="evidence" value="ECO:0007669"/>
    <property type="project" value="InterPro"/>
</dbReference>
<dbReference type="EMBL" id="CP098828">
    <property type="protein sequence ID" value="XBO73408.1"/>
    <property type="molecule type" value="Genomic_DNA"/>
</dbReference>
<gene>
    <name evidence="1" type="ORF">NFG57_11180</name>
</gene>
<dbReference type="GO" id="GO:0006310">
    <property type="term" value="P:DNA recombination"/>
    <property type="evidence" value="ECO:0007669"/>
    <property type="project" value="InterPro"/>
</dbReference>